<organism evidence="1 2">
    <name type="scientific">Rhizophlyctis rosea</name>
    <dbReference type="NCBI Taxonomy" id="64517"/>
    <lineage>
        <taxon>Eukaryota</taxon>
        <taxon>Fungi</taxon>
        <taxon>Fungi incertae sedis</taxon>
        <taxon>Chytridiomycota</taxon>
        <taxon>Chytridiomycota incertae sedis</taxon>
        <taxon>Chytridiomycetes</taxon>
        <taxon>Rhizophlyctidales</taxon>
        <taxon>Rhizophlyctidaceae</taxon>
        <taxon>Rhizophlyctis</taxon>
    </lineage>
</organism>
<accession>A0AAD5SHY2</accession>
<evidence type="ECO:0000313" key="1">
    <source>
        <dbReference type="EMBL" id="KAJ3055853.1"/>
    </source>
</evidence>
<dbReference type="AlphaFoldDB" id="A0AAD5SHY2"/>
<keyword evidence="2" id="KW-1185">Reference proteome</keyword>
<sequence length="635" mass="71501">MAACRMIETIARETENPSHPMFVSKEEDRLESLNRLARHVFQALILSRLIVLEGIRNILPDLTPLCAHQWLLLQIFPSLGEAQIGIRKGRDLFLDVFNGTAIRFRNADLSFNFADLESELRGRLERVCRTYAVEHVLMVVDEAQILTHTMAQSFPSSSPTHSQRRPIITPLTTTCRSLESICLVYSGTGLLLSTLEKHIASAVLKSSSRIPTYVNFPCYDTFEKMRSFVNDRYKIGAADADIEYALSKLKGRARLLASCVESVLQKDSTLPEAVDSVFEAATDATRLGETSLVGQLDRIDTGKRPSFVKGINVGALLGRVIMSAQYFGDSPMFTGEHERFFVEVGFCRLKSYQSTLVAILDEPAAIVAGLKWLEKHAEERSDNTFQSTVTRMLAVMKGSPSTCGFLFEYFLLPVLPKIFNLVPVHPLLSNIDDLPARYTLPATLRNAGRYPIITRSSDKYTLKEWLEDSLVGKGSPFFRPEEPAGPDLVFVVENTNGLVIVFLQAKFGPGFTTMTMDTINPERFYHSRDTKPTILPHLKKRAKAVATLLKDHFGRDKRVVRMLTIFPLATPQHIYSHVVEAVPPEKRRTRAQRKAKDMPPDLILVVDKENMDEMVTAEHREFLEILQKLDQKGVK</sequence>
<comment type="caution">
    <text evidence="1">The sequence shown here is derived from an EMBL/GenBank/DDBJ whole genome shotgun (WGS) entry which is preliminary data.</text>
</comment>
<reference evidence="1" key="1">
    <citation type="submission" date="2020-05" db="EMBL/GenBank/DDBJ databases">
        <title>Phylogenomic resolution of chytrid fungi.</title>
        <authorList>
            <person name="Stajich J.E."/>
            <person name="Amses K."/>
            <person name="Simmons R."/>
            <person name="Seto K."/>
            <person name="Myers J."/>
            <person name="Bonds A."/>
            <person name="Quandt C.A."/>
            <person name="Barry K."/>
            <person name="Liu P."/>
            <person name="Grigoriev I."/>
            <person name="Longcore J.E."/>
            <person name="James T.Y."/>
        </authorList>
    </citation>
    <scope>NUCLEOTIDE SEQUENCE</scope>
    <source>
        <strain evidence="1">JEL0318</strain>
    </source>
</reference>
<proteinExistence type="predicted"/>
<gene>
    <name evidence="1" type="ORF">HK097_008956</name>
</gene>
<protein>
    <submittedName>
        <fullName evidence="1">Uncharacterized protein</fullName>
    </submittedName>
</protein>
<dbReference type="EMBL" id="JADGJD010000056">
    <property type="protein sequence ID" value="KAJ3055853.1"/>
    <property type="molecule type" value="Genomic_DNA"/>
</dbReference>
<dbReference type="Proteomes" id="UP001212841">
    <property type="component" value="Unassembled WGS sequence"/>
</dbReference>
<evidence type="ECO:0000313" key="2">
    <source>
        <dbReference type="Proteomes" id="UP001212841"/>
    </source>
</evidence>
<name>A0AAD5SHY2_9FUNG</name>